<dbReference type="InterPro" id="IPR000515">
    <property type="entry name" value="MetI-like"/>
</dbReference>
<gene>
    <name evidence="10" type="ORF">ITX44_00970</name>
</gene>
<comment type="caution">
    <text evidence="10">The sequence shown here is derived from an EMBL/GenBank/DDBJ whole genome shotgun (WGS) entry which is preliminary data.</text>
</comment>
<dbReference type="PANTHER" id="PTHR43357">
    <property type="entry name" value="INNER MEMBRANE ABC TRANSPORTER PERMEASE PROTEIN YDCV"/>
    <property type="match status" value="1"/>
</dbReference>
<keyword evidence="7 8" id="KW-0472">Membrane</keyword>
<keyword evidence="6 8" id="KW-1133">Transmembrane helix</keyword>
<evidence type="ECO:0000313" key="10">
    <source>
        <dbReference type="EMBL" id="MBM9503122.1"/>
    </source>
</evidence>
<evidence type="ECO:0000256" key="4">
    <source>
        <dbReference type="ARBA" id="ARBA00022519"/>
    </source>
</evidence>
<dbReference type="Gene3D" id="1.10.3720.10">
    <property type="entry name" value="MetI-like"/>
    <property type="match status" value="2"/>
</dbReference>
<evidence type="ECO:0000256" key="5">
    <source>
        <dbReference type="ARBA" id="ARBA00022692"/>
    </source>
</evidence>
<feature type="transmembrane region" description="Helical" evidence="8">
    <location>
        <begin position="213"/>
        <end position="235"/>
    </location>
</feature>
<dbReference type="PROSITE" id="PS50928">
    <property type="entry name" value="ABC_TM1"/>
    <property type="match status" value="2"/>
</dbReference>
<dbReference type="Pfam" id="PF00528">
    <property type="entry name" value="BPD_transp_1"/>
    <property type="match status" value="2"/>
</dbReference>
<feature type="transmembrane region" description="Helical" evidence="8">
    <location>
        <begin position="110"/>
        <end position="132"/>
    </location>
</feature>
<evidence type="ECO:0000256" key="3">
    <source>
        <dbReference type="ARBA" id="ARBA00022475"/>
    </source>
</evidence>
<protein>
    <submittedName>
        <fullName evidence="10">Iron ABC transporter permease</fullName>
    </submittedName>
</protein>
<feature type="transmembrane region" description="Helical" evidence="8">
    <location>
        <begin position="262"/>
        <end position="280"/>
    </location>
</feature>
<keyword evidence="3" id="KW-1003">Cell membrane</keyword>
<feature type="transmembrane region" description="Helical" evidence="8">
    <location>
        <begin position="540"/>
        <end position="562"/>
    </location>
</feature>
<feature type="transmembrane region" description="Helical" evidence="8">
    <location>
        <begin position="316"/>
        <end position="339"/>
    </location>
</feature>
<organism evidence="10 11">
    <name type="scientific">Actinacidiphila acididurans</name>
    <dbReference type="NCBI Taxonomy" id="2784346"/>
    <lineage>
        <taxon>Bacteria</taxon>
        <taxon>Bacillati</taxon>
        <taxon>Actinomycetota</taxon>
        <taxon>Actinomycetes</taxon>
        <taxon>Kitasatosporales</taxon>
        <taxon>Streptomycetaceae</taxon>
        <taxon>Actinacidiphila</taxon>
    </lineage>
</organism>
<feature type="domain" description="ABC transmembrane type-1" evidence="9">
    <location>
        <begin position="370"/>
        <end position="562"/>
    </location>
</feature>
<name>A0ABS2TJX4_9ACTN</name>
<dbReference type="RefSeq" id="WP_205355002.1">
    <property type="nucleotide sequence ID" value="NZ_JADKYB010000001.1"/>
</dbReference>
<feature type="transmembrane region" description="Helical" evidence="8">
    <location>
        <begin position="152"/>
        <end position="176"/>
    </location>
</feature>
<dbReference type="SUPFAM" id="SSF161098">
    <property type="entry name" value="MetI-like"/>
    <property type="match status" value="2"/>
</dbReference>
<evidence type="ECO:0000256" key="7">
    <source>
        <dbReference type="ARBA" id="ARBA00023136"/>
    </source>
</evidence>
<feature type="transmembrane region" description="Helical" evidence="8">
    <location>
        <begin position="48"/>
        <end position="66"/>
    </location>
</feature>
<dbReference type="EMBL" id="JADKYB010000001">
    <property type="protein sequence ID" value="MBM9503122.1"/>
    <property type="molecule type" value="Genomic_DNA"/>
</dbReference>
<keyword evidence="4" id="KW-0997">Cell inner membrane</keyword>
<evidence type="ECO:0000256" key="2">
    <source>
        <dbReference type="ARBA" id="ARBA00022448"/>
    </source>
</evidence>
<evidence type="ECO:0000313" key="11">
    <source>
        <dbReference type="Proteomes" id="UP000749040"/>
    </source>
</evidence>
<dbReference type="InterPro" id="IPR035906">
    <property type="entry name" value="MetI-like_sf"/>
</dbReference>
<dbReference type="CDD" id="cd06261">
    <property type="entry name" value="TM_PBP2"/>
    <property type="match status" value="2"/>
</dbReference>
<keyword evidence="11" id="KW-1185">Reference proteome</keyword>
<feature type="transmembrane region" description="Helical" evidence="8">
    <location>
        <begin position="22"/>
        <end position="41"/>
    </location>
</feature>
<dbReference type="PANTHER" id="PTHR43357:SF4">
    <property type="entry name" value="INNER MEMBRANE ABC TRANSPORTER PERMEASE PROTEIN YDCV"/>
    <property type="match status" value="1"/>
</dbReference>
<keyword evidence="5 8" id="KW-0812">Transmembrane</keyword>
<evidence type="ECO:0000256" key="8">
    <source>
        <dbReference type="RuleBase" id="RU363032"/>
    </source>
</evidence>
<feature type="transmembrane region" description="Helical" evidence="8">
    <location>
        <begin position="498"/>
        <end position="520"/>
    </location>
</feature>
<comment type="subcellular location">
    <subcellularLocation>
        <location evidence="1">Cell inner membrane</location>
        <topology evidence="1">Multi-pass membrane protein</topology>
    </subcellularLocation>
    <subcellularLocation>
        <location evidence="8">Cell membrane</location>
        <topology evidence="8">Multi-pass membrane protein</topology>
    </subcellularLocation>
</comment>
<feature type="transmembrane region" description="Helical" evidence="8">
    <location>
        <begin position="374"/>
        <end position="394"/>
    </location>
</feature>
<feature type="domain" description="ABC transmembrane type-1" evidence="9">
    <location>
        <begin position="74"/>
        <end position="281"/>
    </location>
</feature>
<keyword evidence="2 8" id="KW-0813">Transport</keyword>
<sequence length="572" mass="60481">MTAVDTPVAAGRPRAPASVGQAVVSVLVIGLVVGPFVPLVYSSFRSKPVYLPGGVFSLGGYRTLFADPAYRTAVKNTLLFAVGTTALAVAGGTLLAILCTRTNLPGRRAYGLLLMAPSVIPPLGLIVGWTAIYGQGGYVTQLLSRNLHLPVWNLSSIPGMTVFGAVVTLPVAYLTVRSTLAGTDSSLEDAARSAGAGPLRVIGRITLPMLRPAILNCTVLIFALCLEILGIPLFLGGPSNIDFYASFLYRSWSNSGTPDPPFVSAGAVLLLVVVSLLLVVRARLSGAEQRFVTVGARSGGVHRPLDLGRWRRPASAAIGVFIAVTSVVPLLGLVLMSFVRVLTTLVAPWHLMTSDNWHAVATDPALRRSITDSLLIAVGGGAASVALVAVAALIAHRSRFPLRRLIAPALMYPRAVPGVILGMGFFWTYLMFTPGSLVRNNLWGEAIALCVRNLTLAYVVIQPSLARIGVELDRAGHAAGAGWWTVARRILLPMLRPALLAAFVFMFVTLLGDYDPVVFLQKPGTEILGVTMLQHWSTGVQGPVAALAVLQVVIVAAVLLVAGRALRRVDHA</sequence>
<proteinExistence type="inferred from homology"/>
<feature type="transmembrane region" description="Helical" evidence="8">
    <location>
        <begin position="78"/>
        <end position="98"/>
    </location>
</feature>
<evidence type="ECO:0000256" key="6">
    <source>
        <dbReference type="ARBA" id="ARBA00022989"/>
    </source>
</evidence>
<evidence type="ECO:0000259" key="9">
    <source>
        <dbReference type="PROSITE" id="PS50928"/>
    </source>
</evidence>
<evidence type="ECO:0000256" key="1">
    <source>
        <dbReference type="ARBA" id="ARBA00004429"/>
    </source>
</evidence>
<comment type="similarity">
    <text evidence="8">Belongs to the binding-protein-dependent transport system permease family.</text>
</comment>
<dbReference type="Proteomes" id="UP000749040">
    <property type="component" value="Unassembled WGS sequence"/>
</dbReference>
<reference evidence="10 11" key="1">
    <citation type="submission" date="2021-01" db="EMBL/GenBank/DDBJ databases">
        <title>Streptomyces acididurans sp. nov., isolated from a peat swamp forest soil.</title>
        <authorList>
            <person name="Chantavorakit T."/>
            <person name="Duangmal K."/>
        </authorList>
    </citation>
    <scope>NUCLEOTIDE SEQUENCE [LARGE SCALE GENOMIC DNA]</scope>
    <source>
        <strain evidence="10 11">KK5PA1</strain>
    </source>
</reference>
<accession>A0ABS2TJX4</accession>
<feature type="transmembrane region" description="Helical" evidence="8">
    <location>
        <begin position="406"/>
        <end position="430"/>
    </location>
</feature>
<feature type="transmembrane region" description="Helical" evidence="8">
    <location>
        <begin position="442"/>
        <end position="461"/>
    </location>
</feature>